<comment type="caution">
    <text evidence="3">The sequence shown here is derived from an EMBL/GenBank/DDBJ whole genome shotgun (WGS) entry which is preliminary data.</text>
</comment>
<dbReference type="Gene3D" id="3.10.20.90">
    <property type="entry name" value="Phosphatidylinositol 3-kinase Catalytic Subunit, Chain A, domain 1"/>
    <property type="match status" value="1"/>
</dbReference>
<dbReference type="InterPro" id="IPR000626">
    <property type="entry name" value="Ubiquitin-like_dom"/>
</dbReference>
<protein>
    <recommendedName>
        <fullName evidence="2">Ubiquitin-like domain-containing protein</fullName>
    </recommendedName>
</protein>
<dbReference type="SUPFAM" id="SSF54236">
    <property type="entry name" value="Ubiquitin-like"/>
    <property type="match status" value="1"/>
</dbReference>
<evidence type="ECO:0000256" key="1">
    <source>
        <dbReference type="SAM" id="Coils"/>
    </source>
</evidence>
<reference evidence="3 4" key="1">
    <citation type="submission" date="2024-10" db="EMBL/GenBank/DDBJ databases">
        <authorList>
            <person name="Kim D."/>
        </authorList>
    </citation>
    <scope>NUCLEOTIDE SEQUENCE [LARGE SCALE GENOMIC DNA]</scope>
    <source>
        <strain evidence="3">BH-2024</strain>
    </source>
</reference>
<dbReference type="InterPro" id="IPR019956">
    <property type="entry name" value="Ubiquitin_dom"/>
</dbReference>
<organism evidence="3 4">
    <name type="scientific">Heterodera trifolii</name>
    <dbReference type="NCBI Taxonomy" id="157864"/>
    <lineage>
        <taxon>Eukaryota</taxon>
        <taxon>Metazoa</taxon>
        <taxon>Ecdysozoa</taxon>
        <taxon>Nematoda</taxon>
        <taxon>Chromadorea</taxon>
        <taxon>Rhabditida</taxon>
        <taxon>Tylenchina</taxon>
        <taxon>Tylenchomorpha</taxon>
        <taxon>Tylenchoidea</taxon>
        <taxon>Heteroderidae</taxon>
        <taxon>Heteroderinae</taxon>
        <taxon>Heterodera</taxon>
    </lineage>
</organism>
<dbReference type="Proteomes" id="UP001620626">
    <property type="component" value="Unassembled WGS sequence"/>
</dbReference>
<evidence type="ECO:0000259" key="2">
    <source>
        <dbReference type="PROSITE" id="PS50053"/>
    </source>
</evidence>
<evidence type="ECO:0000313" key="3">
    <source>
        <dbReference type="EMBL" id="KAL3113417.1"/>
    </source>
</evidence>
<keyword evidence="4" id="KW-1185">Reference proteome</keyword>
<dbReference type="EMBL" id="JBICBT010000447">
    <property type="protein sequence ID" value="KAL3113417.1"/>
    <property type="molecule type" value="Genomic_DNA"/>
</dbReference>
<keyword evidence="1" id="KW-0175">Coiled coil</keyword>
<dbReference type="InterPro" id="IPR050158">
    <property type="entry name" value="Ubiquitin_ubiquitin-like"/>
</dbReference>
<evidence type="ECO:0000313" key="4">
    <source>
        <dbReference type="Proteomes" id="UP001620626"/>
    </source>
</evidence>
<dbReference type="PROSITE" id="PS50053">
    <property type="entry name" value="UBIQUITIN_2"/>
    <property type="match status" value="1"/>
</dbReference>
<name>A0ABD2LDX3_9BILA</name>
<dbReference type="PRINTS" id="PR00348">
    <property type="entry name" value="UBIQUITIN"/>
</dbReference>
<dbReference type="AlphaFoldDB" id="A0ABD2LDX3"/>
<dbReference type="Pfam" id="PF00240">
    <property type="entry name" value="ubiquitin"/>
    <property type="match status" value="1"/>
</dbReference>
<dbReference type="PANTHER" id="PTHR10666">
    <property type="entry name" value="UBIQUITIN"/>
    <property type="match status" value="1"/>
</dbReference>
<feature type="domain" description="Ubiquitin-like" evidence="2">
    <location>
        <begin position="166"/>
        <end position="242"/>
    </location>
</feature>
<gene>
    <name evidence="3" type="ORF">niasHT_012277</name>
</gene>
<feature type="coiled-coil region" evidence="1">
    <location>
        <begin position="70"/>
        <end position="152"/>
    </location>
</feature>
<proteinExistence type="predicted"/>
<sequence>MFLGIAGPSAANQQQNVSEKYHQDLTKLTLGNLLAGPSAAHQQQNVSAQYHQELTKLELGNRLLKAQLMQKEMMDEINGLKKKVAKMEQQQQKEDAFIGQIKKLEDKQKECLDKYEELEKELARKYICIGQFAKLLSRIDKMEAQINGMKEMGQGTNSSLPNRSGMEIDLETMDGKIITLSNVHPSTTIKEIMAKIEDIKHIPIKQQRLLFDGYVLSEDCTLADYNIGNGNKIYLILRLCGC</sequence>
<dbReference type="InterPro" id="IPR029071">
    <property type="entry name" value="Ubiquitin-like_domsf"/>
</dbReference>
<accession>A0ABD2LDX3</accession>
<dbReference type="SMART" id="SM00213">
    <property type="entry name" value="UBQ"/>
    <property type="match status" value="1"/>
</dbReference>